<dbReference type="AlphaFoldDB" id="A0AAN5CWX6"/>
<feature type="non-terminal residue" evidence="7">
    <location>
        <position position="1"/>
    </location>
</feature>
<comment type="subcellular location">
    <subcellularLocation>
        <location evidence="1">Membrane</location>
        <topology evidence="1">Single-pass type II membrane protein</topology>
    </subcellularLocation>
</comment>
<feature type="non-terminal residue" evidence="7">
    <location>
        <position position="453"/>
    </location>
</feature>
<evidence type="ECO:0000256" key="2">
    <source>
        <dbReference type="ARBA" id="ARBA00022676"/>
    </source>
</evidence>
<evidence type="ECO:0000256" key="6">
    <source>
        <dbReference type="SAM" id="Phobius"/>
    </source>
</evidence>
<keyword evidence="5" id="KW-0325">Glycoprotein</keyword>
<dbReference type="GO" id="GO:0016757">
    <property type="term" value="F:glycosyltransferase activity"/>
    <property type="evidence" value="ECO:0007669"/>
    <property type="project" value="UniProtKB-KW"/>
</dbReference>
<keyword evidence="6" id="KW-0812">Transmembrane</keyword>
<dbReference type="EMBL" id="BTRK01000005">
    <property type="protein sequence ID" value="GMR52129.1"/>
    <property type="molecule type" value="Genomic_DNA"/>
</dbReference>
<proteinExistence type="predicted"/>
<evidence type="ECO:0000313" key="7">
    <source>
        <dbReference type="EMBL" id="GMR52129.1"/>
    </source>
</evidence>
<evidence type="ECO:0000256" key="5">
    <source>
        <dbReference type="ARBA" id="ARBA00023180"/>
    </source>
</evidence>
<keyword evidence="2" id="KW-0328">Glycosyltransferase</keyword>
<evidence type="ECO:0000256" key="4">
    <source>
        <dbReference type="ARBA" id="ARBA00023136"/>
    </source>
</evidence>
<evidence type="ECO:0000313" key="8">
    <source>
        <dbReference type="Proteomes" id="UP001328107"/>
    </source>
</evidence>
<name>A0AAN5CWX6_9BILA</name>
<keyword evidence="8" id="KW-1185">Reference proteome</keyword>
<gene>
    <name evidence="7" type="ORF">PMAYCL1PPCAC_22324</name>
</gene>
<sequence length="453" mass="51773">SVTRSIVLLAILSSLYFFFYYFEYFSLSSINKLPFVYLQSNDSTTQLFNYFPLDIDCDRIFAGDKEYTKSAALHRPKLSKDNLNMSCEAIKSRFTAAPSYDDAYAIAYAKIVYRDYQFLEQQMWNTYTRSNWYCFSIDLKAENDFHEKINQLARCLPNVFITNVSRKVGSNGVNQNYAHLDCMKTLESMEFEYIFLLQNHDILTRTHGEFAKSLPSLEGSAVVDRAKCPSNRCLKSYPTNLGKLGLCPKSFKGENLTACQSANITYMKGGMQALLPKTASDYIVNEINGTTFIDTFTKHFAGDEQFFQSILNTDALKIPGRFTARCSAYPRMLRHVIWWKVSKCGSRNMRHGVCVFGLEDLPSLRTITQFLINKMLPSFDNGAVQCYNELLLKRNLGLEPSYDVIDTFANGDYARFQRELRQPSFDPNKFVCDADIKKSTTMTSSSTKKTPPS</sequence>
<dbReference type="GO" id="GO:0016020">
    <property type="term" value="C:membrane"/>
    <property type="evidence" value="ECO:0007669"/>
    <property type="project" value="UniProtKB-SubCell"/>
</dbReference>
<feature type="transmembrane region" description="Helical" evidence="6">
    <location>
        <begin position="6"/>
        <end position="22"/>
    </location>
</feature>
<dbReference type="Proteomes" id="UP001328107">
    <property type="component" value="Unassembled WGS sequence"/>
</dbReference>
<evidence type="ECO:0000256" key="1">
    <source>
        <dbReference type="ARBA" id="ARBA00004606"/>
    </source>
</evidence>
<dbReference type="PANTHER" id="PTHR46671:SF7">
    <property type="entry name" value="CORE-2_I-BRANCHING ENZYME"/>
    <property type="match status" value="1"/>
</dbReference>
<comment type="caution">
    <text evidence="7">The sequence shown here is derived from an EMBL/GenBank/DDBJ whole genome shotgun (WGS) entry which is preliminary data.</text>
</comment>
<keyword evidence="6" id="KW-1133">Transmembrane helix</keyword>
<keyword evidence="4 6" id="KW-0472">Membrane</keyword>
<reference evidence="8" key="1">
    <citation type="submission" date="2022-10" db="EMBL/GenBank/DDBJ databases">
        <title>Genome assembly of Pristionchus species.</title>
        <authorList>
            <person name="Yoshida K."/>
            <person name="Sommer R.J."/>
        </authorList>
    </citation>
    <scope>NUCLEOTIDE SEQUENCE [LARGE SCALE GENOMIC DNA]</scope>
    <source>
        <strain evidence="8">RS5460</strain>
    </source>
</reference>
<organism evidence="7 8">
    <name type="scientific">Pristionchus mayeri</name>
    <dbReference type="NCBI Taxonomy" id="1317129"/>
    <lineage>
        <taxon>Eukaryota</taxon>
        <taxon>Metazoa</taxon>
        <taxon>Ecdysozoa</taxon>
        <taxon>Nematoda</taxon>
        <taxon>Chromadorea</taxon>
        <taxon>Rhabditida</taxon>
        <taxon>Rhabditina</taxon>
        <taxon>Diplogasteromorpha</taxon>
        <taxon>Diplogasteroidea</taxon>
        <taxon>Neodiplogasteridae</taxon>
        <taxon>Pristionchus</taxon>
    </lineage>
</organism>
<dbReference type="Pfam" id="PF02485">
    <property type="entry name" value="Branch"/>
    <property type="match status" value="1"/>
</dbReference>
<dbReference type="PANTHER" id="PTHR46671">
    <property type="entry name" value="PROTEIN CBG11221"/>
    <property type="match status" value="1"/>
</dbReference>
<keyword evidence="3" id="KW-0808">Transferase</keyword>
<accession>A0AAN5CWX6</accession>
<protein>
    <submittedName>
        <fullName evidence="7">Uncharacterized protein</fullName>
    </submittedName>
</protein>
<dbReference type="InterPro" id="IPR003406">
    <property type="entry name" value="Glyco_trans_14"/>
</dbReference>
<evidence type="ECO:0000256" key="3">
    <source>
        <dbReference type="ARBA" id="ARBA00022679"/>
    </source>
</evidence>